<protein>
    <submittedName>
        <fullName evidence="5">4'-phosphopantetheinyl transferase superfamily protein</fullName>
    </submittedName>
</protein>
<evidence type="ECO:0000256" key="2">
    <source>
        <dbReference type="ARBA" id="ARBA00022679"/>
    </source>
</evidence>
<dbReference type="Gene3D" id="3.90.470.20">
    <property type="entry name" value="4'-phosphopantetheinyl transferase domain"/>
    <property type="match status" value="1"/>
</dbReference>
<evidence type="ECO:0000256" key="1">
    <source>
        <dbReference type="ARBA" id="ARBA00010990"/>
    </source>
</evidence>
<gene>
    <name evidence="5" type="ORF">HHL22_06330</name>
</gene>
<evidence type="ECO:0000259" key="3">
    <source>
        <dbReference type="Pfam" id="PF01648"/>
    </source>
</evidence>
<dbReference type="Pfam" id="PF22624">
    <property type="entry name" value="AASDHPPT_N"/>
    <property type="match status" value="1"/>
</dbReference>
<feature type="domain" description="4'-phosphopantetheinyl transferase" evidence="3">
    <location>
        <begin position="130"/>
        <end position="194"/>
    </location>
</feature>
<comment type="similarity">
    <text evidence="1">Belongs to the P-Pant transferase superfamily. Gsp/Sfp/HetI/AcpT family.</text>
</comment>
<proteinExistence type="inferred from homology"/>
<sequence>MTPGTITCAHLPAPAWGAAPATGPLGPGEVRVYRLEHAAGPAVAALAPHVLPPPELARAGRYLQAADRQRFLVVRAALRVLLGHLTGQLAAAVEFAQSATHKPQLRGNAQLHFSVSHTRRWALLAVATQPVGVDVEEISSTFDFTSVLDFSCSAAERQVIARSPHPYQQFYQLWTRKEAFVKATGQGIDEQFAAIPALDGCHQLTGAAGHDWLVSSFLVVPGFAAALAGPAPPALGPPQLATLPVAWLSAQLAP</sequence>
<dbReference type="GO" id="GO:0008897">
    <property type="term" value="F:holo-[acyl-carrier-protein] synthase activity"/>
    <property type="evidence" value="ECO:0007669"/>
    <property type="project" value="InterPro"/>
</dbReference>
<dbReference type="Proteomes" id="UP000559626">
    <property type="component" value="Unassembled WGS sequence"/>
</dbReference>
<keyword evidence="6" id="KW-1185">Reference proteome</keyword>
<dbReference type="Pfam" id="PF01648">
    <property type="entry name" value="ACPS"/>
    <property type="match status" value="1"/>
</dbReference>
<name>A0A7Y0ACI8_9BACT</name>
<dbReference type="GO" id="GO:0005829">
    <property type="term" value="C:cytosol"/>
    <property type="evidence" value="ECO:0007669"/>
    <property type="project" value="TreeGrafter"/>
</dbReference>
<dbReference type="PANTHER" id="PTHR12215:SF10">
    <property type="entry name" value="L-AMINOADIPATE-SEMIALDEHYDE DEHYDROGENASE-PHOSPHOPANTETHEINYL TRANSFERASE"/>
    <property type="match status" value="1"/>
</dbReference>
<dbReference type="SUPFAM" id="SSF56214">
    <property type="entry name" value="4'-phosphopantetheinyl transferase"/>
    <property type="match status" value="2"/>
</dbReference>
<accession>A0A7Y0ACI8</accession>
<comment type="caution">
    <text evidence="5">The sequence shown here is derived from an EMBL/GenBank/DDBJ whole genome shotgun (WGS) entry which is preliminary data.</text>
</comment>
<dbReference type="GO" id="GO:0000287">
    <property type="term" value="F:magnesium ion binding"/>
    <property type="evidence" value="ECO:0007669"/>
    <property type="project" value="InterPro"/>
</dbReference>
<dbReference type="InterPro" id="IPR037143">
    <property type="entry name" value="4-PPantetheinyl_Trfase_dom_sf"/>
</dbReference>
<dbReference type="InterPro" id="IPR008278">
    <property type="entry name" value="4-PPantetheinyl_Trfase_dom"/>
</dbReference>
<dbReference type="AlphaFoldDB" id="A0A7Y0ACI8"/>
<dbReference type="EMBL" id="JABBGH010000001">
    <property type="protein sequence ID" value="NML64818.1"/>
    <property type="molecule type" value="Genomic_DNA"/>
</dbReference>
<evidence type="ECO:0000313" key="6">
    <source>
        <dbReference type="Proteomes" id="UP000559626"/>
    </source>
</evidence>
<evidence type="ECO:0000313" key="5">
    <source>
        <dbReference type="EMBL" id="NML64818.1"/>
    </source>
</evidence>
<evidence type="ECO:0000259" key="4">
    <source>
        <dbReference type="Pfam" id="PF22624"/>
    </source>
</evidence>
<reference evidence="5 6" key="1">
    <citation type="submission" date="2020-04" db="EMBL/GenBank/DDBJ databases">
        <title>Hymenobacter polaris sp. nov., isolated from Arctic soil.</title>
        <authorList>
            <person name="Dahal R.H."/>
        </authorList>
    </citation>
    <scope>NUCLEOTIDE SEQUENCE [LARGE SCALE GENOMIC DNA]</scope>
    <source>
        <strain evidence="5 6">RP-2-7</strain>
    </source>
</reference>
<dbReference type="PANTHER" id="PTHR12215">
    <property type="entry name" value="PHOSPHOPANTETHEINE TRANSFERASE"/>
    <property type="match status" value="1"/>
</dbReference>
<dbReference type="InterPro" id="IPR050559">
    <property type="entry name" value="P-Pant_transferase_sf"/>
</dbReference>
<dbReference type="InterPro" id="IPR055066">
    <property type="entry name" value="AASDHPPT_N"/>
</dbReference>
<dbReference type="GO" id="GO:0019878">
    <property type="term" value="P:lysine biosynthetic process via aminoadipic acid"/>
    <property type="evidence" value="ECO:0007669"/>
    <property type="project" value="TreeGrafter"/>
</dbReference>
<dbReference type="RefSeq" id="WP_169530093.1">
    <property type="nucleotide sequence ID" value="NZ_JABBGH010000001.1"/>
</dbReference>
<keyword evidence="2 5" id="KW-0808">Transferase</keyword>
<organism evidence="5 6">
    <name type="scientific">Hymenobacter polaris</name>
    <dbReference type="NCBI Taxonomy" id="2682546"/>
    <lineage>
        <taxon>Bacteria</taxon>
        <taxon>Pseudomonadati</taxon>
        <taxon>Bacteroidota</taxon>
        <taxon>Cytophagia</taxon>
        <taxon>Cytophagales</taxon>
        <taxon>Hymenobacteraceae</taxon>
        <taxon>Hymenobacter</taxon>
    </lineage>
</organism>
<feature type="domain" description="4'-phosphopantetheinyl transferase N-terminal" evidence="4">
    <location>
        <begin position="47"/>
        <end position="127"/>
    </location>
</feature>